<dbReference type="Proteomes" id="UP000596252">
    <property type="component" value="Chromosome"/>
</dbReference>
<evidence type="ECO:0000313" key="2">
    <source>
        <dbReference type="EMBL" id="QRH01047.1"/>
    </source>
</evidence>
<evidence type="ECO:0000259" key="1">
    <source>
        <dbReference type="Pfam" id="PF09313"/>
    </source>
</evidence>
<dbReference type="InterPro" id="IPR015392">
    <property type="entry name" value="TehB/YeaR-like_dom"/>
</dbReference>
<keyword evidence="3" id="KW-1185">Reference proteome</keyword>
<dbReference type="RefSeq" id="WP_203324742.1">
    <property type="nucleotide sequence ID" value="NZ_CP069213.1"/>
</dbReference>
<dbReference type="Pfam" id="PF09313">
    <property type="entry name" value="TehB-like"/>
    <property type="match status" value="1"/>
</dbReference>
<dbReference type="EMBL" id="CP069213">
    <property type="protein sequence ID" value="QRH01047.1"/>
    <property type="molecule type" value="Genomic_DNA"/>
</dbReference>
<feature type="domain" description="TehB/YeaR-like" evidence="1">
    <location>
        <begin position="13"/>
        <end position="92"/>
    </location>
</feature>
<evidence type="ECO:0000313" key="3">
    <source>
        <dbReference type="Proteomes" id="UP000596252"/>
    </source>
</evidence>
<sequence>MALIPKNYVPVGSTRIFGGNDLPELLLSQHRTRNGFYSQIEVIEGELLWQGFGDTDGKPGIEVHLRANDRAMTHPGKCYCVKLLTDDTRFRLNVFAHQSLQESNLDVSSTVGLFLEPLDTSLTPAAKQTEDTDCELQADR</sequence>
<proteinExistence type="predicted"/>
<protein>
    <submittedName>
        <fullName evidence="2">DUF1971 domain-containing protein</fullName>
    </submittedName>
</protein>
<accession>A0ABX7G196</accession>
<dbReference type="InterPro" id="IPR014710">
    <property type="entry name" value="RmlC-like_jellyroll"/>
</dbReference>
<organism evidence="2 3">
    <name type="scientific">Shewanella litorisediminis</name>
    <dbReference type="NCBI Taxonomy" id="1173586"/>
    <lineage>
        <taxon>Bacteria</taxon>
        <taxon>Pseudomonadati</taxon>
        <taxon>Pseudomonadota</taxon>
        <taxon>Gammaproteobacteria</taxon>
        <taxon>Alteromonadales</taxon>
        <taxon>Shewanellaceae</taxon>
        <taxon>Shewanella</taxon>
    </lineage>
</organism>
<dbReference type="Gene3D" id="2.60.120.10">
    <property type="entry name" value="Jelly Rolls"/>
    <property type="match status" value="1"/>
</dbReference>
<dbReference type="SUPFAM" id="SSF51197">
    <property type="entry name" value="Clavaminate synthase-like"/>
    <property type="match status" value="1"/>
</dbReference>
<name>A0ABX7G196_9GAMM</name>
<gene>
    <name evidence="2" type="ORF">JQC75_14430</name>
</gene>
<reference evidence="2 3" key="1">
    <citation type="journal article" date="2012" name="Antonie Van Leeuwenhoek">
        <title>Shewanella litorisediminis sp. nov., a gammaproteobacterium isolated from a tidal flat sediment.</title>
        <authorList>
            <person name="Lee M.H."/>
            <person name="Yoon J.H."/>
        </authorList>
    </citation>
    <scope>NUCLEOTIDE SEQUENCE [LARGE SCALE GENOMIC DNA]</scope>
    <source>
        <strain evidence="2 3">SMK1-12</strain>
    </source>
</reference>